<organism evidence="1 2">
    <name type="scientific">Phormidium pseudopriestleyi FRX01</name>
    <dbReference type="NCBI Taxonomy" id="1759528"/>
    <lineage>
        <taxon>Bacteria</taxon>
        <taxon>Bacillati</taxon>
        <taxon>Cyanobacteriota</taxon>
        <taxon>Cyanophyceae</taxon>
        <taxon>Oscillatoriophycideae</taxon>
        <taxon>Oscillatoriales</taxon>
        <taxon>Oscillatoriaceae</taxon>
        <taxon>Phormidium</taxon>
    </lineage>
</organism>
<dbReference type="Proteomes" id="UP000664844">
    <property type="component" value="Unassembled WGS sequence"/>
</dbReference>
<sequence length="159" mass="18453">MGTYYSLNVVQSFETEPITSLSFQQIEKALDERFDLNLYEITFVQDSVKATLKPDLFAEHIEDFVNKLYQITNRSRRVKVSLEDSGKNIENYEPEFEKWTILDEEGNRINLQGYLVSLFIEGKVGAEEFEIEPLLINWLFRHSSFDNPLAGAIMSSIWG</sequence>
<dbReference type="RefSeq" id="WP_207086759.1">
    <property type="nucleotide sequence ID" value="NZ_JAFLQW010000087.1"/>
</dbReference>
<evidence type="ECO:0000313" key="1">
    <source>
        <dbReference type="EMBL" id="MBO0348199.1"/>
    </source>
</evidence>
<dbReference type="EMBL" id="JAFLQW010000087">
    <property type="protein sequence ID" value="MBO0348199.1"/>
    <property type="molecule type" value="Genomic_DNA"/>
</dbReference>
<protein>
    <submittedName>
        <fullName evidence="1">Uncharacterized protein</fullName>
    </submittedName>
</protein>
<evidence type="ECO:0000313" key="2">
    <source>
        <dbReference type="Proteomes" id="UP000664844"/>
    </source>
</evidence>
<name>A0ABS3FM60_9CYAN</name>
<keyword evidence="2" id="KW-1185">Reference proteome</keyword>
<accession>A0ABS3FM60</accession>
<proteinExistence type="predicted"/>
<comment type="caution">
    <text evidence="1">The sequence shown here is derived from an EMBL/GenBank/DDBJ whole genome shotgun (WGS) entry which is preliminary data.</text>
</comment>
<reference evidence="1 2" key="1">
    <citation type="submission" date="2021-03" db="EMBL/GenBank/DDBJ databases">
        <title>Metabolic Capacity of the Antarctic Cyanobacterium Phormidium pseudopriestleyi that Sustains Oxygenic Photosynthesis in the Presence of Hydrogen Sulfide.</title>
        <authorList>
            <person name="Lumian J.E."/>
            <person name="Jungblut A.D."/>
            <person name="Dillon M.L."/>
            <person name="Hawes I."/>
            <person name="Doran P.T."/>
            <person name="Mackey T.J."/>
            <person name="Dick G.J."/>
            <person name="Grettenberger C.L."/>
            <person name="Sumner D.Y."/>
        </authorList>
    </citation>
    <scope>NUCLEOTIDE SEQUENCE [LARGE SCALE GENOMIC DNA]</scope>
    <source>
        <strain evidence="1 2">FRX01</strain>
    </source>
</reference>
<gene>
    <name evidence="1" type="ORF">J0895_03585</name>
</gene>